<dbReference type="AlphaFoldDB" id="A0A1W6LR96"/>
<keyword evidence="1" id="KW-1133">Transmembrane helix</keyword>
<reference evidence="2" key="1">
    <citation type="submission" date="2016-12" db="EMBL/GenBank/DDBJ databases">
        <title>The complete mitochondarial genomes of two Phaneroptera species (Orthoptera: Tettigoniidea) and comparative analysis of mitochondarial genomes in Orthoptera.</title>
        <authorList>
            <person name="Wang J."/>
            <person name="Qiu Z."/>
            <person name="Yuan H."/>
            <person name="Huang Y."/>
        </authorList>
    </citation>
    <scope>NUCLEOTIDE SEQUENCE</scope>
</reference>
<dbReference type="EMBL" id="KY316380">
    <property type="protein sequence ID" value="ARN59036.1"/>
    <property type="molecule type" value="Genomic_DNA"/>
</dbReference>
<sequence>MPQMSPLWWLMLFIMFSVTLITFSLINFFITIIMPHLMEDKLSFSISSMNWKW</sequence>
<geneLocation type="mitochondrion" evidence="2"/>
<gene>
    <name evidence="2" type="primary">ATP8</name>
</gene>
<accession>A0A1W6LR96</accession>
<dbReference type="RefSeq" id="YP_009368835.1">
    <property type="nucleotide sequence ID" value="NC_034757.1"/>
</dbReference>
<proteinExistence type="predicted"/>
<name>A0A1W6LR96_9ORTH</name>
<dbReference type="GeneID" id="32886330"/>
<protein>
    <submittedName>
        <fullName evidence="2">ATP synthase F0 subunit 8</fullName>
    </submittedName>
</protein>
<feature type="transmembrane region" description="Helical" evidence="1">
    <location>
        <begin position="6"/>
        <end position="33"/>
    </location>
</feature>
<dbReference type="CTD" id="4509"/>
<keyword evidence="1" id="KW-0472">Membrane</keyword>
<keyword evidence="2" id="KW-0496">Mitochondrion</keyword>
<organism evidence="2">
    <name type="scientific">Phaneroptera nigroantennata</name>
    <dbReference type="NCBI Taxonomy" id="420848"/>
    <lineage>
        <taxon>Eukaryota</taxon>
        <taxon>Metazoa</taxon>
        <taxon>Ecdysozoa</taxon>
        <taxon>Arthropoda</taxon>
        <taxon>Hexapoda</taxon>
        <taxon>Insecta</taxon>
        <taxon>Pterygota</taxon>
        <taxon>Neoptera</taxon>
        <taxon>Polyneoptera</taxon>
        <taxon>Orthoptera</taxon>
        <taxon>Ensifera</taxon>
        <taxon>Tettigoniidea</taxon>
        <taxon>Tettigonioidea</taxon>
        <taxon>Tettigoniidae</taxon>
        <taxon>Phaneropterinae</taxon>
        <taxon>Phaneropterini</taxon>
        <taxon>Phaneroptera</taxon>
    </lineage>
</organism>
<keyword evidence="1" id="KW-0812">Transmembrane</keyword>
<evidence type="ECO:0000256" key="1">
    <source>
        <dbReference type="SAM" id="Phobius"/>
    </source>
</evidence>
<evidence type="ECO:0000313" key="2">
    <source>
        <dbReference type="EMBL" id="ARN59036.1"/>
    </source>
</evidence>